<evidence type="ECO:0000313" key="2">
    <source>
        <dbReference type="EMBL" id="KAF3544681.1"/>
    </source>
</evidence>
<proteinExistence type="predicted"/>
<accession>A0ABQ7BZ55</accession>
<reference evidence="2 3" key="1">
    <citation type="journal article" date="2020" name="BMC Genomics">
        <title>Intraspecific diversification of the crop wild relative Brassica cretica Lam. using demographic model selection.</title>
        <authorList>
            <person name="Kioukis A."/>
            <person name="Michalopoulou V.A."/>
            <person name="Briers L."/>
            <person name="Pirintsos S."/>
            <person name="Studholme D.J."/>
            <person name="Pavlidis P."/>
            <person name="Sarris P.F."/>
        </authorList>
    </citation>
    <scope>NUCLEOTIDE SEQUENCE [LARGE SCALE GENOMIC DNA]</scope>
    <source>
        <strain evidence="3">cv. PFS-1207/04</strain>
    </source>
</reference>
<sequence length="138" mass="15176">MVVNGSVIDAGGATVSSGGLKWLVDCLVSFLSSEDWAAEESRSRSLGEVKAVREVKNQMMEAWKQVWDLSEEVSQPISNVSSKVKLVVSSRPGTFIRDPDSIRDPIRKSGYSERPNPDPDSKMLDPSKPNPDPDILIF</sequence>
<dbReference type="EMBL" id="QGKV02000832">
    <property type="protein sequence ID" value="KAF3544681.1"/>
    <property type="molecule type" value="Genomic_DNA"/>
</dbReference>
<comment type="caution">
    <text evidence="2">The sequence shown here is derived from an EMBL/GenBank/DDBJ whole genome shotgun (WGS) entry which is preliminary data.</text>
</comment>
<evidence type="ECO:0000313" key="3">
    <source>
        <dbReference type="Proteomes" id="UP000266723"/>
    </source>
</evidence>
<name>A0ABQ7BZ55_BRACR</name>
<dbReference type="Proteomes" id="UP000266723">
    <property type="component" value="Unassembled WGS sequence"/>
</dbReference>
<protein>
    <submittedName>
        <fullName evidence="2">Uncharacterized protein</fullName>
    </submittedName>
</protein>
<organism evidence="2 3">
    <name type="scientific">Brassica cretica</name>
    <name type="common">Mustard</name>
    <dbReference type="NCBI Taxonomy" id="69181"/>
    <lineage>
        <taxon>Eukaryota</taxon>
        <taxon>Viridiplantae</taxon>
        <taxon>Streptophyta</taxon>
        <taxon>Embryophyta</taxon>
        <taxon>Tracheophyta</taxon>
        <taxon>Spermatophyta</taxon>
        <taxon>Magnoliopsida</taxon>
        <taxon>eudicotyledons</taxon>
        <taxon>Gunneridae</taxon>
        <taxon>Pentapetalae</taxon>
        <taxon>rosids</taxon>
        <taxon>malvids</taxon>
        <taxon>Brassicales</taxon>
        <taxon>Brassicaceae</taxon>
        <taxon>Brassiceae</taxon>
        <taxon>Brassica</taxon>
    </lineage>
</organism>
<evidence type="ECO:0000256" key="1">
    <source>
        <dbReference type="SAM" id="MobiDB-lite"/>
    </source>
</evidence>
<keyword evidence="3" id="KW-1185">Reference proteome</keyword>
<feature type="region of interest" description="Disordered" evidence="1">
    <location>
        <begin position="93"/>
        <end position="138"/>
    </location>
</feature>
<gene>
    <name evidence="2" type="ORF">DY000_02009562</name>
</gene>
<feature type="compositionally biased region" description="Basic and acidic residues" evidence="1">
    <location>
        <begin position="97"/>
        <end position="125"/>
    </location>
</feature>